<dbReference type="PROSITE" id="PS50137">
    <property type="entry name" value="DS_RBD"/>
    <property type="match status" value="1"/>
</dbReference>
<gene>
    <name evidence="5" type="ORF">AKAME5_002473300</name>
</gene>
<dbReference type="GO" id="GO:0003725">
    <property type="term" value="F:double-stranded RNA binding"/>
    <property type="evidence" value="ECO:0007669"/>
    <property type="project" value="TreeGrafter"/>
</dbReference>
<protein>
    <submittedName>
        <fullName evidence="5">Double-stranded RNA-binding protein Staufen homolog 2</fullName>
    </submittedName>
</protein>
<dbReference type="GO" id="GO:0007281">
    <property type="term" value="P:germ cell development"/>
    <property type="evidence" value="ECO:0007669"/>
    <property type="project" value="TreeGrafter"/>
</dbReference>
<feature type="non-terminal residue" evidence="5">
    <location>
        <position position="269"/>
    </location>
</feature>
<feature type="region of interest" description="Disordered" evidence="3">
    <location>
        <begin position="137"/>
        <end position="173"/>
    </location>
</feature>
<evidence type="ECO:0000256" key="3">
    <source>
        <dbReference type="SAM" id="MobiDB-lite"/>
    </source>
</evidence>
<comment type="caution">
    <text evidence="5">The sequence shown here is derived from an EMBL/GenBank/DDBJ whole genome shotgun (WGS) entry which is preliminary data.</text>
</comment>
<dbReference type="PANTHER" id="PTHR46054:SF1">
    <property type="entry name" value="DOUBLE-STRANDED RNA-BINDING PROTEIN STAUFEN HOMOLOG 2"/>
    <property type="match status" value="1"/>
</dbReference>
<keyword evidence="1 2" id="KW-0694">RNA-binding</keyword>
<feature type="domain" description="DRBM" evidence="4">
    <location>
        <begin position="69"/>
        <end position="121"/>
    </location>
</feature>
<dbReference type="FunFam" id="3.30.160.20:FF:000007">
    <property type="entry name" value="Double-stranded RNA-binding protein Staufen homolog 1"/>
    <property type="match status" value="1"/>
</dbReference>
<dbReference type="GO" id="GO:0043025">
    <property type="term" value="C:neuronal cell body"/>
    <property type="evidence" value="ECO:0007669"/>
    <property type="project" value="TreeGrafter"/>
</dbReference>
<proteinExistence type="predicted"/>
<name>A0AAD3NI21_LATJO</name>
<dbReference type="SUPFAM" id="SSF54768">
    <property type="entry name" value="dsRNA-binding domain-like"/>
    <property type="match status" value="1"/>
</dbReference>
<sequence length="269" mass="30062">MNESAEIPSAWRRSRVVCQETDCSSSAAILGQDLKKLPFIPAVEKPKTHYKKRTKTILKTGPDYGQGMNPISRLAQIQQAKKEKEPEYLLLSERGMPRRREFIMQVKVNNEAATEQDPTRRWLSGTQPRRCCWQLGYKAPQSLRTPPSPERSSSPQPRRLPGDGGQQEAGGQCFGPRWRQRRRLCQLHNTQRHGALLCPATPRTPSILQQHSLLTQPNGYHGQGAAAQRSVAHCRRVPAHKGEEPDPGLWRLGAACTAAGLPGSHPRLP</sequence>
<evidence type="ECO:0000256" key="1">
    <source>
        <dbReference type="ARBA" id="ARBA00022884"/>
    </source>
</evidence>
<evidence type="ECO:0000313" key="6">
    <source>
        <dbReference type="Proteomes" id="UP001279410"/>
    </source>
</evidence>
<dbReference type="GO" id="GO:0035418">
    <property type="term" value="P:protein localization to synapse"/>
    <property type="evidence" value="ECO:0007669"/>
    <property type="project" value="TreeGrafter"/>
</dbReference>
<dbReference type="InterPro" id="IPR014720">
    <property type="entry name" value="dsRBD_dom"/>
</dbReference>
<reference evidence="5" key="1">
    <citation type="submission" date="2022-08" db="EMBL/GenBank/DDBJ databases">
        <title>Genome sequencing of akame (Lates japonicus).</title>
        <authorList>
            <person name="Hashiguchi Y."/>
            <person name="Takahashi H."/>
        </authorList>
    </citation>
    <scope>NUCLEOTIDE SEQUENCE</scope>
    <source>
        <strain evidence="5">Kochi</strain>
    </source>
</reference>
<evidence type="ECO:0000256" key="2">
    <source>
        <dbReference type="PROSITE-ProRule" id="PRU00266"/>
    </source>
</evidence>
<dbReference type="GO" id="GO:0098964">
    <property type="term" value="P:anterograde dendritic transport of messenger ribonucleoprotein complex"/>
    <property type="evidence" value="ECO:0007669"/>
    <property type="project" value="TreeGrafter"/>
</dbReference>
<keyword evidence="6" id="KW-1185">Reference proteome</keyword>
<dbReference type="PANTHER" id="PTHR46054">
    <property type="entry name" value="MATERNAL EFFECT PROTEIN STAUFEN"/>
    <property type="match status" value="1"/>
</dbReference>
<organism evidence="5 6">
    <name type="scientific">Lates japonicus</name>
    <name type="common">Japanese lates</name>
    <dbReference type="NCBI Taxonomy" id="270547"/>
    <lineage>
        <taxon>Eukaryota</taxon>
        <taxon>Metazoa</taxon>
        <taxon>Chordata</taxon>
        <taxon>Craniata</taxon>
        <taxon>Vertebrata</taxon>
        <taxon>Euteleostomi</taxon>
        <taxon>Actinopterygii</taxon>
        <taxon>Neopterygii</taxon>
        <taxon>Teleostei</taxon>
        <taxon>Neoteleostei</taxon>
        <taxon>Acanthomorphata</taxon>
        <taxon>Carangaria</taxon>
        <taxon>Carangaria incertae sedis</taxon>
        <taxon>Centropomidae</taxon>
        <taxon>Lates</taxon>
    </lineage>
</organism>
<accession>A0AAD3NI21</accession>
<dbReference type="InterPro" id="IPR051740">
    <property type="entry name" value="DRBM-containing_protein"/>
</dbReference>
<dbReference type="AlphaFoldDB" id="A0AAD3NI21"/>
<evidence type="ECO:0000313" key="5">
    <source>
        <dbReference type="EMBL" id="GLD73408.1"/>
    </source>
</evidence>
<dbReference type="Proteomes" id="UP001279410">
    <property type="component" value="Unassembled WGS sequence"/>
</dbReference>
<evidence type="ECO:0000259" key="4">
    <source>
        <dbReference type="PROSITE" id="PS50137"/>
    </source>
</evidence>
<dbReference type="GO" id="GO:0005886">
    <property type="term" value="C:plasma membrane"/>
    <property type="evidence" value="ECO:0007669"/>
    <property type="project" value="TreeGrafter"/>
</dbReference>
<dbReference type="GO" id="GO:0010494">
    <property type="term" value="C:cytoplasmic stress granule"/>
    <property type="evidence" value="ECO:0007669"/>
    <property type="project" value="TreeGrafter"/>
</dbReference>
<dbReference type="GO" id="GO:0003729">
    <property type="term" value="F:mRNA binding"/>
    <property type="evidence" value="ECO:0007669"/>
    <property type="project" value="TreeGrafter"/>
</dbReference>
<feature type="compositionally biased region" description="Low complexity" evidence="3">
    <location>
        <begin position="142"/>
        <end position="159"/>
    </location>
</feature>
<dbReference type="Gene3D" id="3.30.160.20">
    <property type="match status" value="1"/>
</dbReference>
<dbReference type="EMBL" id="BRZM01001560">
    <property type="protein sequence ID" value="GLD73408.1"/>
    <property type="molecule type" value="Genomic_DNA"/>
</dbReference>
<dbReference type="GO" id="GO:0032839">
    <property type="term" value="C:dendrite cytoplasm"/>
    <property type="evidence" value="ECO:0007669"/>
    <property type="project" value="GOC"/>
</dbReference>
<dbReference type="GO" id="GO:0008298">
    <property type="term" value="P:intracellular mRNA localization"/>
    <property type="evidence" value="ECO:0007669"/>
    <property type="project" value="TreeGrafter"/>
</dbReference>